<dbReference type="HAMAP" id="MF_01030">
    <property type="entry name" value="D_Ser_dehydrat"/>
    <property type="match status" value="1"/>
</dbReference>
<comment type="cofactor">
    <cofactor evidence="1 4">
        <name>pyridoxal 5'-phosphate</name>
        <dbReference type="ChEBI" id="CHEBI:597326"/>
    </cofactor>
</comment>
<evidence type="ECO:0000256" key="2">
    <source>
        <dbReference type="ARBA" id="ARBA00022898"/>
    </source>
</evidence>
<dbReference type="PANTHER" id="PTHR48078">
    <property type="entry name" value="THREONINE DEHYDRATASE, MITOCHONDRIAL-RELATED"/>
    <property type="match status" value="1"/>
</dbReference>
<dbReference type="GO" id="GO:0009097">
    <property type="term" value="P:isoleucine biosynthetic process"/>
    <property type="evidence" value="ECO:0007669"/>
    <property type="project" value="TreeGrafter"/>
</dbReference>
<evidence type="ECO:0000256" key="3">
    <source>
        <dbReference type="ARBA" id="ARBA00023239"/>
    </source>
</evidence>
<evidence type="ECO:0000313" key="6">
    <source>
        <dbReference type="EMBL" id="NJB90010.1"/>
    </source>
</evidence>
<dbReference type="PANTHER" id="PTHR48078:SF9">
    <property type="entry name" value="D-SERINE DEHYDRATASE"/>
    <property type="match status" value="1"/>
</dbReference>
<dbReference type="SUPFAM" id="SSF53686">
    <property type="entry name" value="Tryptophan synthase beta subunit-like PLP-dependent enzymes"/>
    <property type="match status" value="1"/>
</dbReference>
<comment type="catalytic activity">
    <reaction evidence="4">
        <text>D-serine = pyruvate + NH4(+)</text>
        <dbReference type="Rhea" id="RHEA:13977"/>
        <dbReference type="ChEBI" id="CHEBI:15361"/>
        <dbReference type="ChEBI" id="CHEBI:28938"/>
        <dbReference type="ChEBI" id="CHEBI:35247"/>
        <dbReference type="EC" id="4.3.1.18"/>
    </reaction>
</comment>
<keyword evidence="7" id="KW-1185">Reference proteome</keyword>
<sequence length="444" mass="46921">MIATLRVSAGLDTNGVIRRRMTNDRFIPAIGAPAAGVWGTSPLQEGAGAVWLNPAPQMIAAAGGQVSLADVAVARERLDRFRSALQALFPADGWNGQIWSPLNLYPLSPGEVPLLVKADSLLPVTGSIKARGGVYELLCHIERLAVDEGLVSDGGDYEILASAGAREKLSCHTVAVASTGNLGFSIGIVARAFGLEAIIHMSFDAKQWKKDRLRALGAEVIEHDCDYTETVGRGREAARLQSHHFIDDEASRELLVGYAVGAEELIGQLRERGIEPTPDAPVVVYLPCGVGGAPGGIAFGLKAHLGPAAVCVFVEPTSSACMFAALEAGEGRPVSVYDLGLRNSTIADGLAVPLASQLVLDTVGSAIDAVVAVPDDEMIVWVRRAWREAQMRLEPSAASALAAVIPFLSRRPDLRDATHVAWATGGSLLPDEEFYPMLGGDVRP</sequence>
<dbReference type="PROSITE" id="PS00165">
    <property type="entry name" value="DEHYDRATASE_SER_THR"/>
    <property type="match status" value="1"/>
</dbReference>
<dbReference type="Gene3D" id="3.40.50.1100">
    <property type="match status" value="2"/>
</dbReference>
<dbReference type="RefSeq" id="WP_209023681.1">
    <property type="nucleotide sequence ID" value="NZ_JAATIT010000002.1"/>
</dbReference>
<proteinExistence type="inferred from homology"/>
<dbReference type="AlphaFoldDB" id="A0A7X5XRL6"/>
<evidence type="ECO:0000259" key="5">
    <source>
        <dbReference type="Pfam" id="PF00291"/>
    </source>
</evidence>
<feature type="modified residue" description="N6-(pyridoxal phosphate)lysine" evidence="4">
    <location>
        <position position="129"/>
    </location>
</feature>
<name>A0A7X5XRL6_9SPHN</name>
<evidence type="ECO:0000256" key="4">
    <source>
        <dbReference type="HAMAP-Rule" id="MF_01030"/>
    </source>
</evidence>
<dbReference type="Proteomes" id="UP000535078">
    <property type="component" value="Unassembled WGS sequence"/>
</dbReference>
<gene>
    <name evidence="4" type="primary">dsdA</name>
    <name evidence="6" type="ORF">GGR90_002185</name>
</gene>
<dbReference type="InterPro" id="IPR036052">
    <property type="entry name" value="TrpB-like_PALP_sf"/>
</dbReference>
<dbReference type="GO" id="GO:0008721">
    <property type="term" value="F:D-serine ammonia-lyase activity"/>
    <property type="evidence" value="ECO:0007669"/>
    <property type="project" value="UniProtKB-EC"/>
</dbReference>
<keyword evidence="2 4" id="KW-0663">Pyridoxal phosphate</keyword>
<dbReference type="GO" id="GO:0036088">
    <property type="term" value="P:D-serine catabolic process"/>
    <property type="evidence" value="ECO:0007669"/>
    <property type="project" value="TreeGrafter"/>
</dbReference>
<evidence type="ECO:0000256" key="1">
    <source>
        <dbReference type="ARBA" id="ARBA00001933"/>
    </source>
</evidence>
<dbReference type="GO" id="GO:0030170">
    <property type="term" value="F:pyridoxal phosphate binding"/>
    <property type="evidence" value="ECO:0007669"/>
    <property type="project" value="InterPro"/>
</dbReference>
<dbReference type="Pfam" id="PF00291">
    <property type="entry name" value="PALP"/>
    <property type="match status" value="1"/>
</dbReference>
<protein>
    <recommendedName>
        <fullName evidence="4">Probable D-serine dehydratase</fullName>
        <ecNumber evidence="4">4.3.1.18</ecNumber>
    </recommendedName>
    <alternativeName>
        <fullName evidence="4">D-serine deaminase</fullName>
        <shortName evidence="4">DSD</shortName>
    </alternativeName>
</protein>
<dbReference type="EMBL" id="JAATIT010000002">
    <property type="protein sequence ID" value="NJB90010.1"/>
    <property type="molecule type" value="Genomic_DNA"/>
</dbReference>
<dbReference type="NCBIfam" id="NF002823">
    <property type="entry name" value="PRK02991.1"/>
    <property type="match status" value="1"/>
</dbReference>
<dbReference type="InterPro" id="IPR011780">
    <property type="entry name" value="D_Ser_am_lyase"/>
</dbReference>
<evidence type="ECO:0000313" key="7">
    <source>
        <dbReference type="Proteomes" id="UP000535078"/>
    </source>
</evidence>
<dbReference type="InterPro" id="IPR001926">
    <property type="entry name" value="TrpB-like_PALP"/>
</dbReference>
<dbReference type="EC" id="4.3.1.18" evidence="4"/>
<dbReference type="InterPro" id="IPR000634">
    <property type="entry name" value="Ser/Thr_deHydtase_PyrdxlP-BS"/>
</dbReference>
<reference evidence="6 7" key="1">
    <citation type="submission" date="2020-03" db="EMBL/GenBank/DDBJ databases">
        <title>Genomic Encyclopedia of Type Strains, Phase IV (KMG-IV): sequencing the most valuable type-strain genomes for metagenomic binning, comparative biology and taxonomic classification.</title>
        <authorList>
            <person name="Goeker M."/>
        </authorList>
    </citation>
    <scope>NUCLEOTIDE SEQUENCE [LARGE SCALE GENOMIC DNA]</scope>
    <source>
        <strain evidence="6 7">DSM 25229</strain>
    </source>
</reference>
<keyword evidence="3 4" id="KW-0456">Lyase</keyword>
<comment type="similarity">
    <text evidence="4">Belongs to the serine/threonine dehydratase family. DsdA subfamily.</text>
</comment>
<feature type="domain" description="Tryptophan synthase beta chain-like PALP" evidence="5">
    <location>
        <begin position="112"/>
        <end position="424"/>
    </location>
</feature>
<organism evidence="6 7">
    <name type="scientific">Sphingopyxis italica</name>
    <dbReference type="NCBI Taxonomy" id="1129133"/>
    <lineage>
        <taxon>Bacteria</taxon>
        <taxon>Pseudomonadati</taxon>
        <taxon>Pseudomonadota</taxon>
        <taxon>Alphaproteobacteria</taxon>
        <taxon>Sphingomonadales</taxon>
        <taxon>Sphingomonadaceae</taxon>
        <taxon>Sphingopyxis</taxon>
    </lineage>
</organism>
<comment type="caution">
    <text evidence="6">The sequence shown here is derived from an EMBL/GenBank/DDBJ whole genome shotgun (WGS) entry which is preliminary data.</text>
</comment>
<dbReference type="GO" id="GO:0016836">
    <property type="term" value="F:hydro-lyase activity"/>
    <property type="evidence" value="ECO:0007669"/>
    <property type="project" value="UniProtKB-UniRule"/>
</dbReference>
<accession>A0A7X5XRL6</accession>
<dbReference type="InterPro" id="IPR050147">
    <property type="entry name" value="Ser/Thr_Dehydratase"/>
</dbReference>